<keyword evidence="6" id="KW-1185">Reference proteome</keyword>
<accession>A0AAW1P9H1</accession>
<evidence type="ECO:0000259" key="4">
    <source>
        <dbReference type="PROSITE" id="PS50217"/>
    </source>
</evidence>
<dbReference type="AlphaFoldDB" id="A0AAW1P9H1"/>
<evidence type="ECO:0000256" key="2">
    <source>
        <dbReference type="SAM" id="MobiDB-lite"/>
    </source>
</evidence>
<dbReference type="PROSITE" id="PS50217">
    <property type="entry name" value="BZIP"/>
    <property type="match status" value="1"/>
</dbReference>
<dbReference type="SMART" id="SM00338">
    <property type="entry name" value="BRLZ"/>
    <property type="match status" value="1"/>
</dbReference>
<keyword evidence="3" id="KW-0732">Signal</keyword>
<dbReference type="InterPro" id="IPR046347">
    <property type="entry name" value="bZIP_sf"/>
</dbReference>
<dbReference type="InterPro" id="IPR004827">
    <property type="entry name" value="bZIP"/>
</dbReference>
<proteinExistence type="predicted"/>
<comment type="caution">
    <text evidence="5">The sequence shown here is derived from an EMBL/GenBank/DDBJ whole genome shotgun (WGS) entry which is preliminary data.</text>
</comment>
<dbReference type="EMBL" id="JALJOR010000014">
    <property type="protein sequence ID" value="KAK9806334.1"/>
    <property type="molecule type" value="Genomic_DNA"/>
</dbReference>
<evidence type="ECO:0000313" key="6">
    <source>
        <dbReference type="Proteomes" id="UP001489004"/>
    </source>
</evidence>
<protein>
    <recommendedName>
        <fullName evidence="4">BZIP domain-containing protein</fullName>
    </recommendedName>
</protein>
<feature type="signal peptide" evidence="3">
    <location>
        <begin position="1"/>
        <end position="22"/>
    </location>
</feature>
<dbReference type="GO" id="GO:0003700">
    <property type="term" value="F:DNA-binding transcription factor activity"/>
    <property type="evidence" value="ECO:0007669"/>
    <property type="project" value="InterPro"/>
</dbReference>
<feature type="coiled-coil region" evidence="1">
    <location>
        <begin position="247"/>
        <end position="274"/>
    </location>
</feature>
<evidence type="ECO:0000256" key="3">
    <source>
        <dbReference type="SAM" id="SignalP"/>
    </source>
</evidence>
<organism evidence="5 6">
    <name type="scientific">[Myrmecia] bisecta</name>
    <dbReference type="NCBI Taxonomy" id="41462"/>
    <lineage>
        <taxon>Eukaryota</taxon>
        <taxon>Viridiplantae</taxon>
        <taxon>Chlorophyta</taxon>
        <taxon>core chlorophytes</taxon>
        <taxon>Trebouxiophyceae</taxon>
        <taxon>Trebouxiales</taxon>
        <taxon>Trebouxiaceae</taxon>
        <taxon>Myrmecia</taxon>
    </lineage>
</organism>
<feature type="region of interest" description="Disordered" evidence="2">
    <location>
        <begin position="138"/>
        <end position="182"/>
    </location>
</feature>
<keyword evidence="1" id="KW-0175">Coiled coil</keyword>
<dbReference type="Gene3D" id="1.20.5.170">
    <property type="match status" value="1"/>
</dbReference>
<reference evidence="5 6" key="1">
    <citation type="journal article" date="2024" name="Nat. Commun.">
        <title>Phylogenomics reveals the evolutionary origins of lichenization in chlorophyte algae.</title>
        <authorList>
            <person name="Puginier C."/>
            <person name="Libourel C."/>
            <person name="Otte J."/>
            <person name="Skaloud P."/>
            <person name="Haon M."/>
            <person name="Grisel S."/>
            <person name="Petersen M."/>
            <person name="Berrin J.G."/>
            <person name="Delaux P.M."/>
            <person name="Dal Grande F."/>
            <person name="Keller J."/>
        </authorList>
    </citation>
    <scope>NUCLEOTIDE SEQUENCE [LARGE SCALE GENOMIC DNA]</scope>
    <source>
        <strain evidence="5 6">SAG 2043</strain>
    </source>
</reference>
<name>A0AAW1P9H1_9CHLO</name>
<sequence length="328" mass="35595">MSLSAACVSAAVLAWLLYCTHSKELAKVWRSNLLWAPWCTARCTATAHAEVGWNARGRCESGLPSTEIRRNGVRPSQTRCKLQGHMAGHLVPSEAHLQAACYAKSGFDFAHLTELANQALGSTYDSARSSAFTHSGFDAPGGGCSSQPTQAGWQSAEGSQDEELSGASPGESEANPNAEPRRLKVMHAKVLSAKEKAERRKEGNRIAAQRLRKKRVETKNALVEEVTRLQAEQARYKAHMAHMASGCQSVVMENHELRRELEALRASAACQMKDPNFANPLPLFGSLSAHHAAELNNLGPLQILCMSKGEPEIGLPQGVAFRNGRRCC</sequence>
<gene>
    <name evidence="5" type="ORF">WJX72_010588</name>
</gene>
<feature type="domain" description="BZIP" evidence="4">
    <location>
        <begin position="194"/>
        <end position="243"/>
    </location>
</feature>
<evidence type="ECO:0000256" key="1">
    <source>
        <dbReference type="SAM" id="Coils"/>
    </source>
</evidence>
<feature type="chain" id="PRO_5043587245" description="BZIP domain-containing protein" evidence="3">
    <location>
        <begin position="23"/>
        <end position="328"/>
    </location>
</feature>
<dbReference type="Proteomes" id="UP001489004">
    <property type="component" value="Unassembled WGS sequence"/>
</dbReference>
<evidence type="ECO:0000313" key="5">
    <source>
        <dbReference type="EMBL" id="KAK9806334.1"/>
    </source>
</evidence>
<feature type="compositionally biased region" description="Polar residues" evidence="2">
    <location>
        <begin position="145"/>
        <end position="158"/>
    </location>
</feature>
<dbReference type="SUPFAM" id="SSF57959">
    <property type="entry name" value="Leucine zipper domain"/>
    <property type="match status" value="1"/>
</dbReference>